<comment type="caution">
    <text evidence="1">The sequence shown here is derived from an EMBL/GenBank/DDBJ whole genome shotgun (WGS) entry which is preliminary data.</text>
</comment>
<dbReference type="OrthoDB" id="570299at2"/>
<gene>
    <name evidence="1" type="ORF">ASR47_10255</name>
</gene>
<reference evidence="1 2" key="1">
    <citation type="submission" date="2016-04" db="EMBL/GenBank/DDBJ databases">
        <title>Draft genome sequence of Janthinobacterium psychrotolerans sp. nov., isolated from freshwater sediments in Denmark.</title>
        <authorList>
            <person name="Gong X."/>
            <person name="Skrivergaard S."/>
            <person name="Korsgaard B.S."/>
            <person name="Schreiber L."/>
            <person name="Marshall I.P."/>
            <person name="Finster K."/>
            <person name="Schramm A."/>
        </authorList>
    </citation>
    <scope>NUCLEOTIDE SEQUENCE [LARGE SCALE GENOMIC DNA]</scope>
    <source>
        <strain evidence="1 2">S3-2</strain>
    </source>
</reference>
<dbReference type="Gene3D" id="3.10.450.50">
    <property type="match status" value="1"/>
</dbReference>
<dbReference type="AlphaFoldDB" id="A0A1A7CA10"/>
<dbReference type="Proteomes" id="UP000092713">
    <property type="component" value="Unassembled WGS sequence"/>
</dbReference>
<dbReference type="Pfam" id="PF02810">
    <property type="entry name" value="SEC-C"/>
    <property type="match status" value="1"/>
</dbReference>
<dbReference type="InterPro" id="IPR004027">
    <property type="entry name" value="SEC_C_motif"/>
</dbReference>
<organism evidence="1 2">
    <name type="scientific">Janthinobacterium psychrotolerans</name>
    <dbReference type="NCBI Taxonomy" id="1747903"/>
    <lineage>
        <taxon>Bacteria</taxon>
        <taxon>Pseudomonadati</taxon>
        <taxon>Pseudomonadota</taxon>
        <taxon>Betaproteobacteria</taxon>
        <taxon>Burkholderiales</taxon>
        <taxon>Oxalobacteraceae</taxon>
        <taxon>Janthinobacterium</taxon>
    </lineage>
</organism>
<sequence length="376" mass="41552">MIVGVDNIPEFNQKIGRNALCPCGSKKKFKHCHGHHSNPPETNIYAASSKVRVMNAKGECYSPSDMHYDCTRGTINAHTVSRSGSLGAIQRDGHVYSYDLRLEAIQKNGAALTPVSTGWKTASTFPGFCGFHDKHLFMPLEDQPFIGSREQCFLIAYRSVARELHAKATSAKQTKLRLAYAGKSAIARSNIATFNKGVELGLRDSQRHKSRYDNVLTKKDWSQVKGVLVEFDNVFPIQCASGVFPEADFFGREVQRLGWGNDTPDALTFSSFAADGKSYFLLCWLLDSDASCVPFAAAISEIERDALPAVLASYILQVTENCHFAPAWYDALTDDGKLWCREQSISGHFYGNLPPPIKNCAVPFFGGINVKNIVHI</sequence>
<evidence type="ECO:0000313" key="1">
    <source>
        <dbReference type="EMBL" id="OBV41148.1"/>
    </source>
</evidence>
<accession>A0A1A7CA10</accession>
<protein>
    <submittedName>
        <fullName evidence="1">SEC-C motif-containing protein</fullName>
    </submittedName>
</protein>
<name>A0A1A7CA10_9BURK</name>
<dbReference type="EMBL" id="LOCQ01000038">
    <property type="protein sequence ID" value="OBV41148.1"/>
    <property type="molecule type" value="Genomic_DNA"/>
</dbReference>
<dbReference type="STRING" id="1747903.ASR47_10255"/>
<proteinExistence type="predicted"/>
<keyword evidence="2" id="KW-1185">Reference proteome</keyword>
<evidence type="ECO:0000313" key="2">
    <source>
        <dbReference type="Proteomes" id="UP000092713"/>
    </source>
</evidence>
<dbReference type="SUPFAM" id="SSF103642">
    <property type="entry name" value="Sec-C motif"/>
    <property type="match status" value="1"/>
</dbReference>